<sequence>MFNSPVDSGILNLPRDSINEARYLGKSIASAVHNKIKDLSTLSIERASLRMLGIRGANQEGTPWVNIFTEKCLSANLIQNGVLMILAQVCKHTSMNPQQAVEMVSENRIHLNDLIEVNGSKEIKKLCDELANKAYQNLSNKKKERLNFINTLSSGTKPYLYVIVATGNIYEDVKQAKSAALLGADIIAVIRTTAQSLLDYIPQGITTEGFGGTAATQENFAVMREALDEVSQKTGRYIRLVNYCSGLAMPEIATLGLIEGLDIMVNDAVYGILFRDINSLRTLTDQEFSRRILSFGDIIIVTGEDNLIKTVDAKEMAHTVTASQIINYYLALKSGLKPGLIGLGHAFEMDPSESDSFLHELAQAWLVRDLFPQSPIKYMPPTRYMTGNIFRGMVLNAAFNLIGVLTNQEILLLGMPTEALHTPFIQDRFLSIENALYFKNAAGNLSNEFTLKESSLMRKRAIEVLNKAVNLLKVINQKGLFNALAEGTFASIKRPENMGRGFAGVFVKGSSYYNPFLSLLPDNATDETEA</sequence>
<dbReference type="InterPro" id="IPR016176">
    <property type="entry name" value="Cbl-dep_enz_cat"/>
</dbReference>
<name>A0A9E2BEV0_PSYF1</name>
<reference evidence="2 3" key="1">
    <citation type="journal article" date="2021" name="bioRxiv">
        <title>Unique metabolic strategies in Hadean analogues reveal hints for primordial physiology.</title>
        <authorList>
            <person name="Nobu M.K."/>
            <person name="Nakai R."/>
            <person name="Tamazawa S."/>
            <person name="Mori H."/>
            <person name="Toyoda A."/>
            <person name="Ijiri A."/>
            <person name="Suzuki S."/>
            <person name="Kurokawa K."/>
            <person name="Kamagata Y."/>
            <person name="Tamaki H."/>
        </authorList>
    </citation>
    <scope>NUCLEOTIDE SEQUENCE [LARGE SCALE GENOMIC DNA]</scope>
    <source>
        <strain evidence="2">BS525</strain>
    </source>
</reference>
<evidence type="ECO:0000259" key="1">
    <source>
        <dbReference type="Pfam" id="PF09043"/>
    </source>
</evidence>
<keyword evidence="2" id="KW-0413">Isomerase</keyword>
<gene>
    <name evidence="2" type="primary">kamD</name>
    <name evidence="2" type="ORF">DDT42_00029</name>
</gene>
<dbReference type="EC" id="5.4.3.4" evidence="2"/>
<dbReference type="SUPFAM" id="SSF51703">
    <property type="entry name" value="Cobalamin (vitamin B12)-dependent enzymes"/>
    <property type="match status" value="1"/>
</dbReference>
<dbReference type="EMBL" id="QLTW01000001">
    <property type="protein sequence ID" value="MBT9144197.1"/>
    <property type="molecule type" value="Genomic_DNA"/>
</dbReference>
<evidence type="ECO:0000313" key="2">
    <source>
        <dbReference type="EMBL" id="MBT9144197.1"/>
    </source>
</evidence>
<dbReference type="AlphaFoldDB" id="A0A9E2BEV0"/>
<organism evidence="2 3">
    <name type="scientific">Psychracetigena formicireducens</name>
    <dbReference type="NCBI Taxonomy" id="2986056"/>
    <lineage>
        <taxon>Bacteria</taxon>
        <taxon>Bacillati</taxon>
        <taxon>Candidatus Lithacetigenota</taxon>
        <taxon>Candidatus Psychracetigena</taxon>
    </lineage>
</organism>
<protein>
    <submittedName>
        <fullName evidence="2">D-lysine 5,6-aminomutase alpha subunit</fullName>
        <ecNumber evidence="2">5.4.3.4</ecNumber>
    </submittedName>
</protein>
<dbReference type="GO" id="GO:0016853">
    <property type="term" value="F:isomerase activity"/>
    <property type="evidence" value="ECO:0007669"/>
    <property type="project" value="UniProtKB-KW"/>
</dbReference>
<evidence type="ECO:0000313" key="3">
    <source>
        <dbReference type="Proteomes" id="UP000811545"/>
    </source>
</evidence>
<dbReference type="Pfam" id="PF09043">
    <property type="entry name" value="Lys-AminoMut_A"/>
    <property type="match status" value="1"/>
</dbReference>
<accession>A0A9E2BEV0</accession>
<dbReference type="GO" id="GO:0031419">
    <property type="term" value="F:cobalamin binding"/>
    <property type="evidence" value="ECO:0007669"/>
    <property type="project" value="InterPro"/>
</dbReference>
<proteinExistence type="predicted"/>
<comment type="caution">
    <text evidence="2">The sequence shown here is derived from an EMBL/GenBank/DDBJ whole genome shotgun (WGS) entry which is preliminary data.</text>
</comment>
<dbReference type="Gene3D" id="3.20.20.440">
    <property type="entry name" value="D-Lysine 5,6-aminomutase alpha subunit"/>
    <property type="match status" value="1"/>
</dbReference>
<feature type="domain" description="D-Lysine 5,6-aminomutase alpha subunit" evidence="1">
    <location>
        <begin position="11"/>
        <end position="518"/>
    </location>
</feature>
<dbReference type="InterPro" id="IPR037086">
    <property type="entry name" value="Lys-AminoMut_asu_sf"/>
</dbReference>
<dbReference type="InterPro" id="IPR015130">
    <property type="entry name" value="Lys-AminoMut_A"/>
</dbReference>
<dbReference type="Proteomes" id="UP000811545">
    <property type="component" value="Unassembled WGS sequence"/>
</dbReference>